<feature type="domain" description="Jacalin-type lectin" evidence="2">
    <location>
        <begin position="6"/>
        <end position="109"/>
    </location>
</feature>
<feature type="domain" description="Jacalin-type lectin" evidence="2">
    <location>
        <begin position="121"/>
        <end position="187"/>
    </location>
</feature>
<dbReference type="InterPro" id="IPR036404">
    <property type="entry name" value="Jacalin-like_lectin_dom_sf"/>
</dbReference>
<dbReference type="Proteomes" id="UP000824469">
    <property type="component" value="Unassembled WGS sequence"/>
</dbReference>
<dbReference type="EMBL" id="JAHRHJ020000005">
    <property type="protein sequence ID" value="KAH9316057.1"/>
    <property type="molecule type" value="Genomic_DNA"/>
</dbReference>
<keyword evidence="1" id="KW-0430">Lectin</keyword>
<name>A0AA38LD35_TAXCH</name>
<reference evidence="3 4" key="1">
    <citation type="journal article" date="2021" name="Nat. Plants">
        <title>The Taxus genome provides insights into paclitaxel biosynthesis.</title>
        <authorList>
            <person name="Xiong X."/>
            <person name="Gou J."/>
            <person name="Liao Q."/>
            <person name="Li Y."/>
            <person name="Zhou Q."/>
            <person name="Bi G."/>
            <person name="Li C."/>
            <person name="Du R."/>
            <person name="Wang X."/>
            <person name="Sun T."/>
            <person name="Guo L."/>
            <person name="Liang H."/>
            <person name="Lu P."/>
            <person name="Wu Y."/>
            <person name="Zhang Z."/>
            <person name="Ro D.K."/>
            <person name="Shang Y."/>
            <person name="Huang S."/>
            <person name="Yan J."/>
        </authorList>
    </citation>
    <scope>NUCLEOTIDE SEQUENCE [LARGE SCALE GENOMIC DNA]</scope>
    <source>
        <strain evidence="3">Ta-2019</strain>
    </source>
</reference>
<keyword evidence="4" id="KW-1185">Reference proteome</keyword>
<feature type="non-terminal residue" evidence="3">
    <location>
        <position position="1"/>
    </location>
</feature>
<dbReference type="SUPFAM" id="SSF51101">
    <property type="entry name" value="Mannose-binding lectins"/>
    <property type="match status" value="2"/>
</dbReference>
<comment type="caution">
    <text evidence="3">The sequence shown here is derived from an EMBL/GenBank/DDBJ whole genome shotgun (WGS) entry which is preliminary data.</text>
</comment>
<dbReference type="Pfam" id="PF01419">
    <property type="entry name" value="Jacalin"/>
    <property type="match status" value="2"/>
</dbReference>
<dbReference type="AlphaFoldDB" id="A0AA38LD35"/>
<evidence type="ECO:0000313" key="3">
    <source>
        <dbReference type="EMBL" id="KAH9316057.1"/>
    </source>
</evidence>
<gene>
    <name evidence="3" type="ORF">KI387_024684</name>
</gene>
<sequence>KPPCSYEVEGPWGGNGGSAWTDGTYSKITGIAIRHGHVIDAIAVRYSLCDESTQHAILGNATHGGTGEYGPYGKQTGTEFASANKGRMIVGFYGRAEKFLGKLGVYSWKDCVAVAPPPPYYEVEGRWGGKGGIEWTDGTYSDITGMTIRHGEAIDAITVRYGLRGKSTENAIIGKPTHGGTRGVAAE</sequence>
<dbReference type="SMART" id="SM00915">
    <property type="entry name" value="Jacalin"/>
    <property type="match status" value="1"/>
</dbReference>
<organism evidence="3 4">
    <name type="scientific">Taxus chinensis</name>
    <name type="common">Chinese yew</name>
    <name type="synonym">Taxus wallichiana var. chinensis</name>
    <dbReference type="NCBI Taxonomy" id="29808"/>
    <lineage>
        <taxon>Eukaryota</taxon>
        <taxon>Viridiplantae</taxon>
        <taxon>Streptophyta</taxon>
        <taxon>Embryophyta</taxon>
        <taxon>Tracheophyta</taxon>
        <taxon>Spermatophyta</taxon>
        <taxon>Pinopsida</taxon>
        <taxon>Pinidae</taxon>
        <taxon>Conifers II</taxon>
        <taxon>Cupressales</taxon>
        <taxon>Taxaceae</taxon>
        <taxon>Taxus</taxon>
    </lineage>
</organism>
<dbReference type="PROSITE" id="PS51752">
    <property type="entry name" value="JACALIN_LECTIN"/>
    <property type="match status" value="2"/>
</dbReference>
<accession>A0AA38LD35</accession>
<dbReference type="Gene3D" id="2.100.10.30">
    <property type="entry name" value="Jacalin-like lectin domain"/>
    <property type="match status" value="3"/>
</dbReference>
<feature type="non-terminal residue" evidence="3">
    <location>
        <position position="187"/>
    </location>
</feature>
<dbReference type="InterPro" id="IPR001229">
    <property type="entry name" value="Jacalin-like_lectin_dom"/>
</dbReference>
<evidence type="ECO:0000313" key="4">
    <source>
        <dbReference type="Proteomes" id="UP000824469"/>
    </source>
</evidence>
<evidence type="ECO:0000256" key="1">
    <source>
        <dbReference type="ARBA" id="ARBA00022734"/>
    </source>
</evidence>
<evidence type="ECO:0000259" key="2">
    <source>
        <dbReference type="PROSITE" id="PS51752"/>
    </source>
</evidence>
<proteinExistence type="predicted"/>
<dbReference type="PANTHER" id="PTHR46506">
    <property type="entry name" value="OS05G0143600 PROTEIN"/>
    <property type="match status" value="1"/>
</dbReference>
<protein>
    <recommendedName>
        <fullName evidence="2">Jacalin-type lectin domain-containing protein</fullName>
    </recommendedName>
</protein>
<dbReference type="GO" id="GO:0030246">
    <property type="term" value="F:carbohydrate binding"/>
    <property type="evidence" value="ECO:0007669"/>
    <property type="project" value="UniProtKB-KW"/>
</dbReference>